<dbReference type="InterPro" id="IPR000073">
    <property type="entry name" value="AB_hydrolase_1"/>
</dbReference>
<dbReference type="InterPro" id="IPR051029">
    <property type="entry name" value="mRNA_Capping_Enz/RNA_Phosphat"/>
</dbReference>
<dbReference type="EMBL" id="JAWDJX010000018">
    <property type="protein sequence ID" value="KAK3052978.1"/>
    <property type="molecule type" value="Genomic_DNA"/>
</dbReference>
<dbReference type="Gene3D" id="3.90.190.10">
    <property type="entry name" value="Protein tyrosine phosphatase superfamily"/>
    <property type="match status" value="1"/>
</dbReference>
<feature type="compositionally biased region" description="Basic and acidic residues" evidence="1">
    <location>
        <begin position="324"/>
        <end position="337"/>
    </location>
</feature>
<dbReference type="PROSITE" id="PS00383">
    <property type="entry name" value="TYR_PHOSPHATASE_1"/>
    <property type="match status" value="1"/>
</dbReference>
<evidence type="ECO:0000313" key="4">
    <source>
        <dbReference type="EMBL" id="KAK3052978.1"/>
    </source>
</evidence>
<dbReference type="InterPro" id="IPR000340">
    <property type="entry name" value="Dual-sp_phosphatase_cat-dom"/>
</dbReference>
<dbReference type="PANTHER" id="PTHR10367">
    <property type="entry name" value="MRNA-CAPPING ENZYME"/>
    <property type="match status" value="1"/>
</dbReference>
<dbReference type="GO" id="GO:0006370">
    <property type="term" value="P:7-methylguanosine mRNA capping"/>
    <property type="evidence" value="ECO:0007669"/>
    <property type="project" value="TreeGrafter"/>
</dbReference>
<evidence type="ECO:0000256" key="2">
    <source>
        <dbReference type="SAM" id="Phobius"/>
    </source>
</evidence>
<reference evidence="4" key="1">
    <citation type="submission" date="2023-04" db="EMBL/GenBank/DDBJ databases">
        <title>Black Yeasts Isolated from many extreme environments.</title>
        <authorList>
            <person name="Coleine C."/>
            <person name="Stajich J.E."/>
            <person name="Selbmann L."/>
        </authorList>
    </citation>
    <scope>NUCLEOTIDE SEQUENCE</scope>
    <source>
        <strain evidence="4">CCFEE 5312</strain>
    </source>
</reference>
<evidence type="ECO:0000259" key="3">
    <source>
        <dbReference type="PROSITE" id="PS50056"/>
    </source>
</evidence>
<dbReference type="PRINTS" id="PR00111">
    <property type="entry name" value="ABHYDROLASE"/>
</dbReference>
<evidence type="ECO:0000313" key="5">
    <source>
        <dbReference type="Proteomes" id="UP001271007"/>
    </source>
</evidence>
<feature type="region of interest" description="Disordered" evidence="1">
    <location>
        <begin position="324"/>
        <end position="371"/>
    </location>
</feature>
<evidence type="ECO:0000256" key="1">
    <source>
        <dbReference type="SAM" id="MobiDB-lite"/>
    </source>
</evidence>
<keyword evidence="5" id="KW-1185">Reference proteome</keyword>
<comment type="caution">
    <text evidence="4">The sequence shown here is derived from an EMBL/GenBank/DDBJ whole genome shotgun (WGS) entry which is preliminary data.</text>
</comment>
<dbReference type="InterPro" id="IPR000387">
    <property type="entry name" value="Tyr_Pase_dom"/>
</dbReference>
<keyword evidence="2" id="KW-1133">Transmembrane helix</keyword>
<dbReference type="SUPFAM" id="SSF52799">
    <property type="entry name" value="(Phosphotyrosine protein) phosphatases II"/>
    <property type="match status" value="1"/>
</dbReference>
<dbReference type="AlphaFoldDB" id="A0AAJ0DM29"/>
<dbReference type="Pfam" id="PF00782">
    <property type="entry name" value="DSPc"/>
    <property type="match status" value="1"/>
</dbReference>
<dbReference type="PROSITE" id="PS50056">
    <property type="entry name" value="TYR_PHOSPHATASE_2"/>
    <property type="match status" value="1"/>
</dbReference>
<dbReference type="Pfam" id="PF12697">
    <property type="entry name" value="Abhydrolase_6"/>
    <property type="match status" value="1"/>
</dbReference>
<sequence length="632" mass="69235">MDALQRSSAIRWTLLSMVAGFAIISGWRAVEKAQTKRRLQAAEASDPSLLAKHCTFSSFTTPSGYTYPRIRVFYKPHLNAYKLPKSIPLLVFTHGLGGSAAQFVSLLTSLINQAPCLAIDLPGFGRSEFAPRNDKAYTTHALAELVATIIKDYRDAENDQKVVLVGHSMGCSINALLTSSTSPLTHLLGDDIIGCIAICPKGESPTQNEATVLRRLAWLPSPIFDLLRLVDRRGGLASRSVTRIVGDSADDETRKMQVKFNMQSESAVFLRVVAAGIGAEGMPGKAIWSGIKVPLFLVGGESDRITPAQEVENIKEWLTESHHLGSESHNNDSEPKHPALPVTTGDTAAAENTVAPSQPSSDPPRMDSGVAIKDSHTSTKHAFALKTTTFPAPAAHGLLYSTPTVRILSGMLENFLATHIDERLGASWQLHALTTSGKWDVKNLKKWQAVSACSEPIGGIFRAMKTMREVDPVHSPKEFVKVWSRGVIEDGVAVVVDISHETPVYHPEGLESAGVRYFKFPTVSKEKPRPDEVDAFVKLVDGLRRDYGLGKEDGKGEGGGRATIGVHCHYGFNRTGFFIVCYLVEREGYRLQDAVQEFGEKRPPGIRHEHFVNELYVRYAVKMERRGTVIGM</sequence>
<dbReference type="Gene3D" id="3.40.50.1820">
    <property type="entry name" value="alpha/beta hydrolase"/>
    <property type="match status" value="1"/>
</dbReference>
<dbReference type="PANTHER" id="PTHR10367:SF25">
    <property type="entry name" value="DUAL SPECIFICITY PHOSPHATASE CATALYTIC DOMAIN PROTEIN (AFU_ORTHOLOGUE AFUA_1G03540)"/>
    <property type="match status" value="1"/>
</dbReference>
<dbReference type="InterPro" id="IPR029021">
    <property type="entry name" value="Prot-tyrosine_phosphatase-like"/>
</dbReference>
<dbReference type="InterPro" id="IPR029058">
    <property type="entry name" value="AB_hydrolase_fold"/>
</dbReference>
<feature type="transmembrane region" description="Helical" evidence="2">
    <location>
        <begin position="12"/>
        <end position="30"/>
    </location>
</feature>
<dbReference type="GO" id="GO:0004484">
    <property type="term" value="F:mRNA guanylyltransferase activity"/>
    <property type="evidence" value="ECO:0007669"/>
    <property type="project" value="TreeGrafter"/>
</dbReference>
<keyword evidence="2" id="KW-0812">Transmembrane</keyword>
<dbReference type="FunFam" id="3.90.190.10:FF:000090">
    <property type="entry name" value="Dual specificity phosphatase catalytic domain protein"/>
    <property type="match status" value="1"/>
</dbReference>
<protein>
    <recommendedName>
        <fullName evidence="3">Tyrosine specific protein phosphatases domain-containing protein</fullName>
    </recommendedName>
</protein>
<feature type="domain" description="Tyrosine specific protein phosphatases" evidence="3">
    <location>
        <begin position="534"/>
        <end position="603"/>
    </location>
</feature>
<gene>
    <name evidence="4" type="ORF">LTR09_006042</name>
</gene>
<accession>A0AAJ0DM29</accession>
<dbReference type="Proteomes" id="UP001271007">
    <property type="component" value="Unassembled WGS sequence"/>
</dbReference>
<keyword evidence="2" id="KW-0472">Membrane</keyword>
<dbReference type="InterPro" id="IPR016130">
    <property type="entry name" value="Tyr_Pase_AS"/>
</dbReference>
<proteinExistence type="predicted"/>
<name>A0AAJ0DM29_9PEZI</name>
<dbReference type="SUPFAM" id="SSF53474">
    <property type="entry name" value="alpha/beta-Hydrolases"/>
    <property type="match status" value="1"/>
</dbReference>
<organism evidence="4 5">
    <name type="scientific">Extremus antarcticus</name>
    <dbReference type="NCBI Taxonomy" id="702011"/>
    <lineage>
        <taxon>Eukaryota</taxon>
        <taxon>Fungi</taxon>
        <taxon>Dikarya</taxon>
        <taxon>Ascomycota</taxon>
        <taxon>Pezizomycotina</taxon>
        <taxon>Dothideomycetes</taxon>
        <taxon>Dothideomycetidae</taxon>
        <taxon>Mycosphaerellales</taxon>
        <taxon>Extremaceae</taxon>
        <taxon>Extremus</taxon>
    </lineage>
</organism>